<feature type="compositionally biased region" description="Basic and acidic residues" evidence="3">
    <location>
        <begin position="341"/>
        <end position="379"/>
    </location>
</feature>
<feature type="compositionally biased region" description="Basic and acidic residues" evidence="3">
    <location>
        <begin position="464"/>
        <end position="478"/>
    </location>
</feature>
<dbReference type="SUPFAM" id="SSF50630">
    <property type="entry name" value="Acid proteases"/>
    <property type="match status" value="1"/>
</dbReference>
<dbReference type="InterPro" id="IPR033121">
    <property type="entry name" value="PEPTIDASE_A1"/>
</dbReference>
<keyword evidence="2" id="KW-0378">Hydrolase</keyword>
<dbReference type="PANTHER" id="PTHR47966:SF51">
    <property type="entry name" value="BETA-SITE APP-CLEAVING ENZYME, ISOFORM A-RELATED"/>
    <property type="match status" value="1"/>
</dbReference>
<feature type="compositionally biased region" description="Basic and acidic residues" evidence="3">
    <location>
        <begin position="393"/>
        <end position="456"/>
    </location>
</feature>
<dbReference type="InterPro" id="IPR021109">
    <property type="entry name" value="Peptidase_aspartic_dom_sf"/>
</dbReference>
<comment type="similarity">
    <text evidence="1">Belongs to the peptidase A1 family.</text>
</comment>
<organism evidence="6">
    <name type="scientific">Schizophyllum commune (strain H4-8 / FGSC 9210)</name>
    <name type="common">Split gill fungus</name>
    <dbReference type="NCBI Taxonomy" id="578458"/>
    <lineage>
        <taxon>Eukaryota</taxon>
        <taxon>Fungi</taxon>
        <taxon>Dikarya</taxon>
        <taxon>Basidiomycota</taxon>
        <taxon>Agaricomycotina</taxon>
        <taxon>Agaricomycetes</taxon>
        <taxon>Agaricomycetidae</taxon>
        <taxon>Agaricales</taxon>
        <taxon>Schizophyllaceae</taxon>
        <taxon>Schizophyllum</taxon>
    </lineage>
</organism>
<feature type="domain" description="Peptidase A1" evidence="4">
    <location>
        <begin position="75"/>
        <end position="223"/>
    </location>
</feature>
<dbReference type="GO" id="GO:0004190">
    <property type="term" value="F:aspartic-type endopeptidase activity"/>
    <property type="evidence" value="ECO:0007669"/>
    <property type="project" value="UniProtKB-KW"/>
</dbReference>
<dbReference type="InParanoid" id="D8PYA7"/>
<dbReference type="PROSITE" id="PS00141">
    <property type="entry name" value="ASP_PROTEASE"/>
    <property type="match status" value="1"/>
</dbReference>
<gene>
    <name evidence="5" type="ORF">SCHCODRAFT_233810</name>
</gene>
<dbReference type="Proteomes" id="UP000007431">
    <property type="component" value="Unassembled WGS sequence"/>
</dbReference>
<evidence type="ECO:0000259" key="4">
    <source>
        <dbReference type="Pfam" id="PF00026"/>
    </source>
</evidence>
<evidence type="ECO:0000256" key="3">
    <source>
        <dbReference type="SAM" id="MobiDB-lite"/>
    </source>
</evidence>
<keyword evidence="2" id="KW-0645">Protease</keyword>
<feature type="region of interest" description="Disordered" evidence="3">
    <location>
        <begin position="322"/>
        <end position="500"/>
    </location>
</feature>
<dbReference type="Pfam" id="PF00026">
    <property type="entry name" value="Asp"/>
    <property type="match status" value="1"/>
</dbReference>
<dbReference type="GO" id="GO:0006508">
    <property type="term" value="P:proteolysis"/>
    <property type="evidence" value="ECO:0007669"/>
    <property type="project" value="InterPro"/>
</dbReference>
<dbReference type="InterPro" id="IPR001969">
    <property type="entry name" value="Aspartic_peptidase_AS"/>
</dbReference>
<evidence type="ECO:0000256" key="2">
    <source>
        <dbReference type="ARBA" id="ARBA00022750"/>
    </source>
</evidence>
<feature type="region of interest" description="Disordered" evidence="3">
    <location>
        <begin position="259"/>
        <end position="293"/>
    </location>
</feature>
<name>D8PYA7_SCHCM</name>
<dbReference type="HOGENOM" id="CLU_545318_0_0_1"/>
<protein>
    <recommendedName>
        <fullName evidence="4">Peptidase A1 domain-containing protein</fullName>
    </recommendedName>
</protein>
<dbReference type="VEuPathDB" id="FungiDB:SCHCODRAFT_02616991"/>
<dbReference type="InterPro" id="IPR001461">
    <property type="entry name" value="Aspartic_peptidase_A1"/>
</dbReference>
<evidence type="ECO:0000256" key="1">
    <source>
        <dbReference type="ARBA" id="ARBA00007447"/>
    </source>
</evidence>
<dbReference type="CDD" id="cd05471">
    <property type="entry name" value="pepsin_like"/>
    <property type="match status" value="1"/>
</dbReference>
<evidence type="ECO:0000313" key="5">
    <source>
        <dbReference type="EMBL" id="EFI99820.1"/>
    </source>
</evidence>
<accession>D8PYA7</accession>
<sequence>MALLRIRFAGAKDLVDGAFGVMRGAFLAALTTLALEASAYHVRMQGRMRSPADAPLARRGNLAGSSPLTNSADISYYTNVTLGGDDYEVLIDTGSSDLWVAGSVNNAKDTGKKSGVTYAVGAVEGPIKTAELEFAGFTIPDQAYIEVTPDKENPKDKGLIGLGPNSGSNVYVELGSDKGMAVLDSIFTQNTSTPNYITVLLGRLDDPTDTFPGDLTVGSILDNYTNIEKQPKLEVTEVPVCESGDQHFQVLIDAGGIIGPDGKSSQVHTEVDETQNKKQPTGGGAGGRARVPRNVADAEYGRGAGYSDVSGVGARRRGSCAARSGAAGGVGGGGETGDGNARTREGGREKGEHEKGEWNTSRRRERRGGEGRQRADARGGARRVVGGGGGSREGGDNAREGAHFGASKEGRGKGRGRGQREGGETREEGRGGAEKEGRGERRKEGRGERRKGEGGKGRFSALLRFDRRVEKGEGERGARVQGEGNEDDAEPEKGAEGVSE</sequence>
<dbReference type="EMBL" id="GL377304">
    <property type="protein sequence ID" value="EFI99820.1"/>
    <property type="molecule type" value="Genomic_DNA"/>
</dbReference>
<dbReference type="PANTHER" id="PTHR47966">
    <property type="entry name" value="BETA-SITE APP-CLEAVING ENZYME, ISOFORM A-RELATED"/>
    <property type="match status" value="1"/>
</dbReference>
<dbReference type="InterPro" id="IPR034164">
    <property type="entry name" value="Pepsin-like_dom"/>
</dbReference>
<proteinExistence type="inferred from homology"/>
<keyword evidence="2" id="KW-0064">Aspartyl protease</keyword>
<dbReference type="eggNOG" id="KOG1339">
    <property type="taxonomic scope" value="Eukaryota"/>
</dbReference>
<dbReference type="AlphaFoldDB" id="D8PYA7"/>
<feature type="compositionally biased region" description="Gly residues" evidence="3">
    <location>
        <begin position="326"/>
        <end position="337"/>
    </location>
</feature>
<evidence type="ECO:0000313" key="6">
    <source>
        <dbReference type="Proteomes" id="UP000007431"/>
    </source>
</evidence>
<dbReference type="OMA" id="WEAVLYS"/>
<feature type="compositionally biased region" description="Basic and acidic residues" evidence="3">
    <location>
        <begin position="491"/>
        <end position="500"/>
    </location>
</feature>
<reference evidence="5 6" key="1">
    <citation type="journal article" date="2010" name="Nat. Biotechnol.">
        <title>Genome sequence of the model mushroom Schizophyllum commune.</title>
        <authorList>
            <person name="Ohm R.A."/>
            <person name="de Jong J.F."/>
            <person name="Lugones L.G."/>
            <person name="Aerts A."/>
            <person name="Kothe E."/>
            <person name="Stajich J.E."/>
            <person name="de Vries R.P."/>
            <person name="Record E."/>
            <person name="Levasseur A."/>
            <person name="Baker S.E."/>
            <person name="Bartholomew K.A."/>
            <person name="Coutinho P.M."/>
            <person name="Erdmann S."/>
            <person name="Fowler T.J."/>
            <person name="Gathman A.C."/>
            <person name="Lombard V."/>
            <person name="Henrissat B."/>
            <person name="Knabe N."/>
            <person name="Kuees U."/>
            <person name="Lilly W.W."/>
            <person name="Lindquist E."/>
            <person name="Lucas S."/>
            <person name="Magnuson J.K."/>
            <person name="Piumi F."/>
            <person name="Raudaskoski M."/>
            <person name="Salamov A."/>
            <person name="Schmutz J."/>
            <person name="Schwarze F.W.M.R."/>
            <person name="vanKuyk P.A."/>
            <person name="Horton J.S."/>
            <person name="Grigoriev I.V."/>
            <person name="Woesten H.A.B."/>
        </authorList>
    </citation>
    <scope>NUCLEOTIDE SEQUENCE [LARGE SCALE GENOMIC DNA]</scope>
    <source>
        <strain evidence="6">H4-8 / FGSC 9210</strain>
    </source>
</reference>
<dbReference type="Gene3D" id="2.40.70.10">
    <property type="entry name" value="Acid Proteases"/>
    <property type="match status" value="1"/>
</dbReference>
<keyword evidence="6" id="KW-1185">Reference proteome</keyword>